<feature type="region of interest" description="Disordered" evidence="1">
    <location>
        <begin position="82"/>
        <end position="169"/>
    </location>
</feature>
<feature type="region of interest" description="Disordered" evidence="1">
    <location>
        <begin position="214"/>
        <end position="233"/>
    </location>
</feature>
<keyword evidence="2" id="KW-1185">Reference proteome</keyword>
<dbReference type="GeneID" id="108079578"/>
<evidence type="ECO:0000313" key="2">
    <source>
        <dbReference type="Proteomes" id="UP001652661"/>
    </source>
</evidence>
<name>A0A6P4IK88_DROKI</name>
<dbReference type="OrthoDB" id="7989813at2759"/>
<evidence type="ECO:0000256" key="1">
    <source>
        <dbReference type="SAM" id="MobiDB-lite"/>
    </source>
</evidence>
<dbReference type="AlphaFoldDB" id="A0A6P4IK88"/>
<gene>
    <name evidence="3" type="primary">LOC108079578</name>
</gene>
<dbReference type="RefSeq" id="XP_017029412.1">
    <property type="nucleotide sequence ID" value="XM_017173923.3"/>
</dbReference>
<feature type="compositionally biased region" description="Basic and acidic residues" evidence="1">
    <location>
        <begin position="1"/>
        <end position="25"/>
    </location>
</feature>
<accession>A0A6P4IK88</accession>
<feature type="region of interest" description="Disordered" evidence="1">
    <location>
        <begin position="259"/>
        <end position="281"/>
    </location>
</feature>
<reference evidence="2" key="1">
    <citation type="submission" date="2025-05" db="UniProtKB">
        <authorList>
            <consortium name="RefSeq"/>
        </authorList>
    </citation>
    <scope>NUCLEOTIDE SEQUENCE [LARGE SCALE GENOMIC DNA]</scope>
    <source>
        <strain evidence="2">14028-0561.14</strain>
    </source>
</reference>
<protein>
    <submittedName>
        <fullName evidence="3">Uncharacterized protein</fullName>
    </submittedName>
</protein>
<dbReference type="Proteomes" id="UP001652661">
    <property type="component" value="Chromosome 2L"/>
</dbReference>
<evidence type="ECO:0000313" key="3">
    <source>
        <dbReference type="RefSeq" id="XP_017029412.1"/>
    </source>
</evidence>
<reference evidence="3" key="2">
    <citation type="submission" date="2025-08" db="UniProtKB">
        <authorList>
            <consortium name="RefSeq"/>
        </authorList>
    </citation>
    <scope>IDENTIFICATION</scope>
    <source>
        <strain evidence="3">14028-0561.14</strain>
        <tissue evidence="3">Whole fly</tissue>
    </source>
</reference>
<feature type="region of interest" description="Disordered" evidence="1">
    <location>
        <begin position="1"/>
        <end position="35"/>
    </location>
</feature>
<organism evidence="2 3">
    <name type="scientific">Drosophila kikkawai</name>
    <name type="common">Fruit fly</name>
    <dbReference type="NCBI Taxonomy" id="30033"/>
    <lineage>
        <taxon>Eukaryota</taxon>
        <taxon>Metazoa</taxon>
        <taxon>Ecdysozoa</taxon>
        <taxon>Arthropoda</taxon>
        <taxon>Hexapoda</taxon>
        <taxon>Insecta</taxon>
        <taxon>Pterygota</taxon>
        <taxon>Neoptera</taxon>
        <taxon>Endopterygota</taxon>
        <taxon>Diptera</taxon>
        <taxon>Brachycera</taxon>
        <taxon>Muscomorpha</taxon>
        <taxon>Ephydroidea</taxon>
        <taxon>Drosophilidae</taxon>
        <taxon>Drosophila</taxon>
        <taxon>Sophophora</taxon>
    </lineage>
</organism>
<feature type="compositionally biased region" description="Basic and acidic residues" evidence="1">
    <location>
        <begin position="133"/>
        <end position="144"/>
    </location>
</feature>
<sequence length="391" mass="45378">MEKQNKYRGELREHFLATRNEPKRDKNGHRIPMDEDRPYRERFHYMENSNQCSTHTFLMDARDNSIENLKCPSGRCVHPQYDARDYRAPPEPAPAPAKLSRNYDNDHQYHHQQHPNHCNCKNSRKPSHNTRNPHRDTEPERAEGGADCLVYKNPGYREPTSDRAEDDLQDPVPVYEYNHKQYQVKDPPHKDYEKARSHCAATDKLFRHKYGFLSDDSGTSKKSKPSQNTVISAKSGKDIRSLIRSQIHLQQALDHSLTHVDRGTPPREVYLGDDKKENDKMSGLEKVTSPTMNKLRTPKRLPEDIDMVITEPELDKFSPIDPKSDMFSVSADDVVSSRVIDPMIRKIQKMYLNTLREEMSIMEYLGKVPRMVSDVYRGAAGRDNRKSSDFK</sequence>
<proteinExistence type="predicted"/>
<feature type="compositionally biased region" description="Basic residues" evidence="1">
    <location>
        <begin position="122"/>
        <end position="132"/>
    </location>
</feature>